<evidence type="ECO:0000313" key="3">
    <source>
        <dbReference type="Proteomes" id="UP000485058"/>
    </source>
</evidence>
<feature type="region of interest" description="Disordered" evidence="1">
    <location>
        <begin position="1"/>
        <end position="42"/>
    </location>
</feature>
<accession>A0A6A0A5G8</accession>
<feature type="non-terminal residue" evidence="2">
    <location>
        <position position="1"/>
    </location>
</feature>
<feature type="compositionally biased region" description="Polar residues" evidence="1">
    <location>
        <begin position="1"/>
        <end position="12"/>
    </location>
</feature>
<sequence length="42" mass="4197">MGQQPSAVSAQGSRAMGKGPPRSTIAQLVAGNQATTDAKAKK</sequence>
<dbReference type="EMBL" id="BLLF01003598">
    <property type="protein sequence ID" value="GFH27741.1"/>
    <property type="molecule type" value="Genomic_DNA"/>
</dbReference>
<evidence type="ECO:0000256" key="1">
    <source>
        <dbReference type="SAM" id="MobiDB-lite"/>
    </source>
</evidence>
<name>A0A6A0A5G8_HAELA</name>
<gene>
    <name evidence="2" type="ORF">HaLaN_26115</name>
</gene>
<keyword evidence="3" id="KW-1185">Reference proteome</keyword>
<evidence type="ECO:0000313" key="2">
    <source>
        <dbReference type="EMBL" id="GFH27741.1"/>
    </source>
</evidence>
<feature type="compositionally biased region" description="Polar residues" evidence="1">
    <location>
        <begin position="24"/>
        <end position="36"/>
    </location>
</feature>
<proteinExistence type="predicted"/>
<reference evidence="2 3" key="1">
    <citation type="submission" date="2020-02" db="EMBL/GenBank/DDBJ databases">
        <title>Draft genome sequence of Haematococcus lacustris strain NIES-144.</title>
        <authorList>
            <person name="Morimoto D."/>
            <person name="Nakagawa S."/>
            <person name="Yoshida T."/>
            <person name="Sawayama S."/>
        </authorList>
    </citation>
    <scope>NUCLEOTIDE SEQUENCE [LARGE SCALE GENOMIC DNA]</scope>
    <source>
        <strain evidence="2 3">NIES-144</strain>
    </source>
</reference>
<dbReference type="AlphaFoldDB" id="A0A6A0A5G8"/>
<comment type="caution">
    <text evidence="2">The sequence shown here is derived from an EMBL/GenBank/DDBJ whole genome shotgun (WGS) entry which is preliminary data.</text>
</comment>
<dbReference type="Proteomes" id="UP000485058">
    <property type="component" value="Unassembled WGS sequence"/>
</dbReference>
<protein>
    <submittedName>
        <fullName evidence="2">Uncharacterized protein</fullName>
    </submittedName>
</protein>
<organism evidence="2 3">
    <name type="scientific">Haematococcus lacustris</name>
    <name type="common">Green alga</name>
    <name type="synonym">Haematococcus pluvialis</name>
    <dbReference type="NCBI Taxonomy" id="44745"/>
    <lineage>
        <taxon>Eukaryota</taxon>
        <taxon>Viridiplantae</taxon>
        <taxon>Chlorophyta</taxon>
        <taxon>core chlorophytes</taxon>
        <taxon>Chlorophyceae</taxon>
        <taxon>CS clade</taxon>
        <taxon>Chlamydomonadales</taxon>
        <taxon>Haematococcaceae</taxon>
        <taxon>Haematococcus</taxon>
    </lineage>
</organism>